<evidence type="ECO:0000256" key="2">
    <source>
        <dbReference type="ARBA" id="ARBA00007118"/>
    </source>
</evidence>
<evidence type="ECO:0000256" key="6">
    <source>
        <dbReference type="ARBA" id="ARBA00023002"/>
    </source>
</evidence>
<dbReference type="OrthoDB" id="9809288at2"/>
<sequence length="210" mass="23471">MSTYVDNLNWRYATKRFDESKKISKKDLDTLKEAVRLSASSYGMQPYEIFVIESPEIKEELRTAAYNQPQLTEASHVVVFAAKADVTAEDVTEYMENVGETRGIPTEQLEGFSNMINGAIVSRAKEEKAIWAEKQCYIALGNLLSAAANMKIDACPMEGFDATGFDKILGLEEKGLHAAVIATIGYRSTEDQTQEYVKVRKSTEKLFTTL</sequence>
<dbReference type="PANTHER" id="PTHR43673">
    <property type="entry name" value="NAD(P)H NITROREDUCTASE YDGI-RELATED"/>
    <property type="match status" value="1"/>
</dbReference>
<evidence type="ECO:0000256" key="4">
    <source>
        <dbReference type="ARBA" id="ARBA00022643"/>
    </source>
</evidence>
<evidence type="ECO:0000256" key="3">
    <source>
        <dbReference type="ARBA" id="ARBA00022630"/>
    </source>
</evidence>
<gene>
    <name evidence="8" type="ORF">SAMN05216480_110132</name>
</gene>
<evidence type="ECO:0000256" key="5">
    <source>
        <dbReference type="ARBA" id="ARBA00022857"/>
    </source>
</evidence>
<evidence type="ECO:0000313" key="8">
    <source>
        <dbReference type="EMBL" id="SFU62913.1"/>
    </source>
</evidence>
<dbReference type="Proteomes" id="UP000199138">
    <property type="component" value="Unassembled WGS sequence"/>
</dbReference>
<dbReference type="RefSeq" id="WP_093025631.1">
    <property type="nucleotide sequence ID" value="NZ_FPBK01000010.1"/>
</dbReference>
<name>A0A1I7HQK7_9FLAO</name>
<dbReference type="Pfam" id="PF00881">
    <property type="entry name" value="Nitroreductase"/>
    <property type="match status" value="1"/>
</dbReference>
<dbReference type="STRING" id="1224947.SAMN05216480_110132"/>
<dbReference type="Gene3D" id="3.40.109.10">
    <property type="entry name" value="NADH Oxidase"/>
    <property type="match status" value="1"/>
</dbReference>
<comment type="cofactor">
    <cofactor evidence="1">
        <name>FMN</name>
        <dbReference type="ChEBI" id="CHEBI:58210"/>
    </cofactor>
</comment>
<evidence type="ECO:0000313" key="9">
    <source>
        <dbReference type="Proteomes" id="UP000199138"/>
    </source>
</evidence>
<keyword evidence="6" id="KW-0560">Oxidoreductase</keyword>
<proteinExistence type="inferred from homology"/>
<accession>A0A1I7HQK7</accession>
<keyword evidence="5" id="KW-0521">NADP</keyword>
<organism evidence="8 9">
    <name type="scientific">Pustulibacterium marinum</name>
    <dbReference type="NCBI Taxonomy" id="1224947"/>
    <lineage>
        <taxon>Bacteria</taxon>
        <taxon>Pseudomonadati</taxon>
        <taxon>Bacteroidota</taxon>
        <taxon>Flavobacteriia</taxon>
        <taxon>Flavobacteriales</taxon>
        <taxon>Flavobacteriaceae</taxon>
        <taxon>Pustulibacterium</taxon>
    </lineage>
</organism>
<evidence type="ECO:0000259" key="7">
    <source>
        <dbReference type="Pfam" id="PF00881"/>
    </source>
</evidence>
<comment type="similarity">
    <text evidence="2">Belongs to the nitroreductase family.</text>
</comment>
<dbReference type="AlphaFoldDB" id="A0A1I7HQK7"/>
<protein>
    <submittedName>
        <fullName evidence="8">Nitroreductase</fullName>
    </submittedName>
</protein>
<dbReference type="InterPro" id="IPR029479">
    <property type="entry name" value="Nitroreductase"/>
</dbReference>
<keyword evidence="4" id="KW-0288">FMN</keyword>
<reference evidence="8 9" key="1">
    <citation type="submission" date="2016-10" db="EMBL/GenBank/DDBJ databases">
        <authorList>
            <person name="de Groot N.N."/>
        </authorList>
    </citation>
    <scope>NUCLEOTIDE SEQUENCE [LARGE SCALE GENOMIC DNA]</scope>
    <source>
        <strain evidence="8 9">CGMCC 1.12333</strain>
    </source>
</reference>
<keyword evidence="3" id="KW-0285">Flavoprotein</keyword>
<feature type="domain" description="Nitroreductase" evidence="7">
    <location>
        <begin position="9"/>
        <end position="186"/>
    </location>
</feature>
<dbReference type="InterPro" id="IPR000415">
    <property type="entry name" value="Nitroreductase-like"/>
</dbReference>
<dbReference type="PANTHER" id="PTHR43673:SF2">
    <property type="entry name" value="NITROREDUCTASE"/>
    <property type="match status" value="1"/>
</dbReference>
<dbReference type="EMBL" id="FPBK01000010">
    <property type="protein sequence ID" value="SFU62913.1"/>
    <property type="molecule type" value="Genomic_DNA"/>
</dbReference>
<dbReference type="GO" id="GO:0016491">
    <property type="term" value="F:oxidoreductase activity"/>
    <property type="evidence" value="ECO:0007669"/>
    <property type="project" value="UniProtKB-KW"/>
</dbReference>
<dbReference type="InterPro" id="IPR033878">
    <property type="entry name" value="NfsB-like"/>
</dbReference>
<dbReference type="SUPFAM" id="SSF55469">
    <property type="entry name" value="FMN-dependent nitroreductase-like"/>
    <property type="match status" value="1"/>
</dbReference>
<evidence type="ECO:0000256" key="1">
    <source>
        <dbReference type="ARBA" id="ARBA00001917"/>
    </source>
</evidence>
<keyword evidence="9" id="KW-1185">Reference proteome</keyword>
<dbReference type="CDD" id="cd02149">
    <property type="entry name" value="NfsB-like"/>
    <property type="match status" value="1"/>
</dbReference>